<evidence type="ECO:0000313" key="1">
    <source>
        <dbReference type="EMBL" id="PTB68130.1"/>
    </source>
</evidence>
<dbReference type="OrthoDB" id="3525185at2759"/>
<protein>
    <recommendedName>
        <fullName evidence="3">C6 zinc finger domain-containing protein</fullName>
    </recommendedName>
</protein>
<dbReference type="GeneID" id="36598154"/>
<sequence length="512" mass="58333">MNAPPTFSFVSYDNHRVPQDPKLRTLIRRHAMRDVATTRKQRGNYRGNVIQYPESALAGEEETMPFHEHEQINKHQLACLHTIFVDSLEQQMNTRFPILELIAPLTSLHLGFATISCFTSEAGKTGDILSAFPLSHLQSRRLLSYLPSRYGKVSALTYTVDCLVARLDQITRVSFASCASEEENRTVFCHYAKALKEIQRAIDDEALRMSQETLYATELLGIFELLNPQPEMKSWIYHAGGAARLIQLRGPDRFQSDFELALFMAHIGPIVTEAFLNNKSCFLTEEPWKKLLHTAICNDPSIPSEQSELIYELWSSLIYGPNIFKTVTDLVLAPVEPPPSVIELTIRRIQRDLDHLTMWEGLLHDQQSATERICPKGQKPNKPSDWGSSRRYMPWQILRGTYTMCSILKRRLLTSLAPSQYPHMEEECQALAETAMGLGHNVFNASKENRLPCGLFTAQTVWVAKAVINTKGVWSESKAVIDKVEVLGGYERTMIDKWKFRMWCQGLGRKEV</sequence>
<keyword evidence="2" id="KW-1185">Reference proteome</keyword>
<dbReference type="PANTHER" id="PTHR38111:SF6">
    <property type="entry name" value="FINGER DOMAIN PROTEIN, PUTATIVE (AFU_ORTHOLOGUE AFUA_8G01940)-RELATED"/>
    <property type="match status" value="1"/>
</dbReference>
<dbReference type="AlphaFoldDB" id="A0A2T4BFL5"/>
<proteinExistence type="predicted"/>
<evidence type="ECO:0008006" key="3">
    <source>
        <dbReference type="Google" id="ProtNLM"/>
    </source>
</evidence>
<dbReference type="PANTHER" id="PTHR38111">
    <property type="entry name" value="ZN(2)-C6 FUNGAL-TYPE DOMAIN-CONTAINING PROTEIN-RELATED"/>
    <property type="match status" value="1"/>
</dbReference>
<organism evidence="1 2">
    <name type="scientific">Trichoderma citrinoviride</name>
    <dbReference type="NCBI Taxonomy" id="58853"/>
    <lineage>
        <taxon>Eukaryota</taxon>
        <taxon>Fungi</taxon>
        <taxon>Dikarya</taxon>
        <taxon>Ascomycota</taxon>
        <taxon>Pezizomycotina</taxon>
        <taxon>Sordariomycetes</taxon>
        <taxon>Hypocreomycetidae</taxon>
        <taxon>Hypocreales</taxon>
        <taxon>Hypocreaceae</taxon>
        <taxon>Trichoderma</taxon>
    </lineage>
</organism>
<dbReference type="InterPro" id="IPR053178">
    <property type="entry name" value="Osmoadaptation_assoc"/>
</dbReference>
<dbReference type="EMBL" id="KZ680210">
    <property type="protein sequence ID" value="PTB68130.1"/>
    <property type="molecule type" value="Genomic_DNA"/>
</dbReference>
<accession>A0A2T4BFL5</accession>
<evidence type="ECO:0000313" key="2">
    <source>
        <dbReference type="Proteomes" id="UP000241546"/>
    </source>
</evidence>
<name>A0A2T4BFL5_9HYPO</name>
<reference evidence="2" key="1">
    <citation type="submission" date="2016-07" db="EMBL/GenBank/DDBJ databases">
        <title>Multiple horizontal gene transfer events from other fungi enriched the ability of initially mycotrophic Trichoderma (Ascomycota) to feed on dead plant biomass.</title>
        <authorList>
            <consortium name="DOE Joint Genome Institute"/>
            <person name="Atanasova L."/>
            <person name="Chenthamara K."/>
            <person name="Zhang J."/>
            <person name="Grujic M."/>
            <person name="Henrissat B."/>
            <person name="Kuo A."/>
            <person name="Aerts A."/>
            <person name="Salamov A."/>
            <person name="Lipzen A."/>
            <person name="Labutti K."/>
            <person name="Barry K."/>
            <person name="Miao Y."/>
            <person name="Rahimi M.J."/>
            <person name="Shen Q."/>
            <person name="Grigoriev I.V."/>
            <person name="Kubicek C.P."/>
            <person name="Druzhinina I.S."/>
        </authorList>
    </citation>
    <scope>NUCLEOTIDE SEQUENCE [LARGE SCALE GENOMIC DNA]</scope>
    <source>
        <strain evidence="2">TUCIM 6016</strain>
    </source>
</reference>
<dbReference type="RefSeq" id="XP_024751450.1">
    <property type="nucleotide sequence ID" value="XM_024890036.1"/>
</dbReference>
<dbReference type="Proteomes" id="UP000241546">
    <property type="component" value="Unassembled WGS sequence"/>
</dbReference>
<gene>
    <name evidence="1" type="ORF">BBK36DRAFT_1114496</name>
</gene>